<keyword evidence="4" id="KW-0029">Amino-acid transport</keyword>
<gene>
    <name evidence="9" type="ORF">CEY00_Acc26480</name>
</gene>
<name>A0A2R6PTN9_ACTCC</name>
<dbReference type="GO" id="GO:0006865">
    <property type="term" value="P:amino acid transport"/>
    <property type="evidence" value="ECO:0007669"/>
    <property type="project" value="UniProtKB-KW"/>
</dbReference>
<dbReference type="InterPro" id="IPR013057">
    <property type="entry name" value="AA_transpt_TM"/>
</dbReference>
<evidence type="ECO:0000256" key="6">
    <source>
        <dbReference type="ARBA" id="ARBA00023136"/>
    </source>
</evidence>
<keyword evidence="6 7" id="KW-0472">Membrane</keyword>
<dbReference type="EMBL" id="NKQK01000023">
    <property type="protein sequence ID" value="PSR96428.1"/>
    <property type="molecule type" value="Genomic_DNA"/>
</dbReference>
<dbReference type="InParanoid" id="A0A2R6PTN9"/>
<protein>
    <submittedName>
        <fullName evidence="9">Amino acid permease</fullName>
    </submittedName>
</protein>
<evidence type="ECO:0000256" key="1">
    <source>
        <dbReference type="ARBA" id="ARBA00004370"/>
    </source>
</evidence>
<feature type="domain" description="Amino acid transporter transmembrane" evidence="8">
    <location>
        <begin position="65"/>
        <end position="226"/>
    </location>
</feature>
<feature type="transmembrane region" description="Helical" evidence="7">
    <location>
        <begin position="202"/>
        <end position="223"/>
    </location>
</feature>
<evidence type="ECO:0000256" key="4">
    <source>
        <dbReference type="ARBA" id="ARBA00022970"/>
    </source>
</evidence>
<evidence type="ECO:0000256" key="3">
    <source>
        <dbReference type="ARBA" id="ARBA00022692"/>
    </source>
</evidence>
<dbReference type="STRING" id="1590841.A0A2R6PTN9"/>
<dbReference type="PANTHER" id="PTHR48017">
    <property type="entry name" value="OS05G0424000 PROTEIN-RELATED"/>
    <property type="match status" value="1"/>
</dbReference>
<reference evidence="10" key="2">
    <citation type="journal article" date="2018" name="BMC Genomics">
        <title>A manually annotated Actinidia chinensis var. chinensis (kiwifruit) genome highlights the challenges associated with draft genomes and gene prediction in plants.</title>
        <authorList>
            <person name="Pilkington S.M."/>
            <person name="Crowhurst R."/>
            <person name="Hilario E."/>
            <person name="Nardozza S."/>
            <person name="Fraser L."/>
            <person name="Peng Y."/>
            <person name="Gunaseelan K."/>
            <person name="Simpson R."/>
            <person name="Tahir J."/>
            <person name="Deroles S.C."/>
            <person name="Templeton K."/>
            <person name="Luo Z."/>
            <person name="Davy M."/>
            <person name="Cheng C."/>
            <person name="McNeilage M."/>
            <person name="Scaglione D."/>
            <person name="Liu Y."/>
            <person name="Zhang Q."/>
            <person name="Datson P."/>
            <person name="De Silva N."/>
            <person name="Gardiner S.E."/>
            <person name="Bassett H."/>
            <person name="Chagne D."/>
            <person name="McCallum J."/>
            <person name="Dzierzon H."/>
            <person name="Deng C."/>
            <person name="Wang Y.Y."/>
            <person name="Barron L."/>
            <person name="Manako K."/>
            <person name="Bowen J."/>
            <person name="Foster T.M."/>
            <person name="Erridge Z.A."/>
            <person name="Tiffin H."/>
            <person name="Waite C.N."/>
            <person name="Davies K.M."/>
            <person name="Grierson E.P."/>
            <person name="Laing W.A."/>
            <person name="Kirk R."/>
            <person name="Chen X."/>
            <person name="Wood M."/>
            <person name="Montefiori M."/>
            <person name="Brummell D.A."/>
            <person name="Schwinn K.E."/>
            <person name="Catanach A."/>
            <person name="Fullerton C."/>
            <person name="Li D."/>
            <person name="Meiyalaghan S."/>
            <person name="Nieuwenhuizen N."/>
            <person name="Read N."/>
            <person name="Prakash R."/>
            <person name="Hunter D."/>
            <person name="Zhang H."/>
            <person name="McKenzie M."/>
            <person name="Knabel M."/>
            <person name="Harris A."/>
            <person name="Allan A.C."/>
            <person name="Gleave A."/>
            <person name="Chen A."/>
            <person name="Janssen B.J."/>
            <person name="Plunkett B."/>
            <person name="Ampomah-Dwamena C."/>
            <person name="Voogd C."/>
            <person name="Leif D."/>
            <person name="Lafferty D."/>
            <person name="Souleyre E.J.F."/>
            <person name="Varkonyi-Gasic E."/>
            <person name="Gambi F."/>
            <person name="Hanley J."/>
            <person name="Yao J.L."/>
            <person name="Cheung J."/>
            <person name="David K.M."/>
            <person name="Warren B."/>
            <person name="Marsh K."/>
            <person name="Snowden K.C."/>
            <person name="Lin-Wang K."/>
            <person name="Brian L."/>
            <person name="Martinez-Sanchez M."/>
            <person name="Wang M."/>
            <person name="Ileperuma N."/>
            <person name="Macnee N."/>
            <person name="Campin R."/>
            <person name="McAtee P."/>
            <person name="Drummond R.S.M."/>
            <person name="Espley R.V."/>
            <person name="Ireland H.S."/>
            <person name="Wu R."/>
            <person name="Atkinson R.G."/>
            <person name="Karunairetnam S."/>
            <person name="Bulley S."/>
            <person name="Chunkath S."/>
            <person name="Hanley Z."/>
            <person name="Storey R."/>
            <person name="Thrimawithana A.H."/>
            <person name="Thomson S."/>
            <person name="David C."/>
            <person name="Testolin R."/>
            <person name="Huang H."/>
            <person name="Hellens R.P."/>
            <person name="Schaffer R.J."/>
        </authorList>
    </citation>
    <scope>NUCLEOTIDE SEQUENCE [LARGE SCALE GENOMIC DNA]</scope>
    <source>
        <strain evidence="10">cv. Red5</strain>
    </source>
</reference>
<evidence type="ECO:0000256" key="7">
    <source>
        <dbReference type="SAM" id="Phobius"/>
    </source>
</evidence>
<accession>A0A2R6PTN9</accession>
<comment type="caution">
    <text evidence="9">The sequence shown here is derived from an EMBL/GenBank/DDBJ whole genome shotgun (WGS) entry which is preliminary data.</text>
</comment>
<dbReference type="Gramene" id="PSR96428">
    <property type="protein sequence ID" value="PSR96428"/>
    <property type="gene ID" value="CEY00_Acc26480"/>
</dbReference>
<organism evidence="9 10">
    <name type="scientific">Actinidia chinensis var. chinensis</name>
    <name type="common">Chinese soft-hair kiwi</name>
    <dbReference type="NCBI Taxonomy" id="1590841"/>
    <lineage>
        <taxon>Eukaryota</taxon>
        <taxon>Viridiplantae</taxon>
        <taxon>Streptophyta</taxon>
        <taxon>Embryophyta</taxon>
        <taxon>Tracheophyta</taxon>
        <taxon>Spermatophyta</taxon>
        <taxon>Magnoliopsida</taxon>
        <taxon>eudicotyledons</taxon>
        <taxon>Gunneridae</taxon>
        <taxon>Pentapetalae</taxon>
        <taxon>asterids</taxon>
        <taxon>Ericales</taxon>
        <taxon>Actinidiaceae</taxon>
        <taxon>Actinidia</taxon>
    </lineage>
</organism>
<reference evidence="9 10" key="1">
    <citation type="submission" date="2017-07" db="EMBL/GenBank/DDBJ databases">
        <title>An improved, manually edited Actinidia chinensis var. chinensis (kiwifruit) genome highlights the challenges associated with draft genomes and gene prediction in plants.</title>
        <authorList>
            <person name="Pilkington S."/>
            <person name="Crowhurst R."/>
            <person name="Hilario E."/>
            <person name="Nardozza S."/>
            <person name="Fraser L."/>
            <person name="Peng Y."/>
            <person name="Gunaseelan K."/>
            <person name="Simpson R."/>
            <person name="Tahir J."/>
            <person name="Deroles S."/>
            <person name="Templeton K."/>
            <person name="Luo Z."/>
            <person name="Davy M."/>
            <person name="Cheng C."/>
            <person name="Mcneilage M."/>
            <person name="Scaglione D."/>
            <person name="Liu Y."/>
            <person name="Zhang Q."/>
            <person name="Datson P."/>
            <person name="De Silva N."/>
            <person name="Gardiner S."/>
            <person name="Bassett H."/>
            <person name="Chagne D."/>
            <person name="Mccallum J."/>
            <person name="Dzierzon H."/>
            <person name="Deng C."/>
            <person name="Wang Y.-Y."/>
            <person name="Barron N."/>
            <person name="Manako K."/>
            <person name="Bowen J."/>
            <person name="Foster T."/>
            <person name="Erridge Z."/>
            <person name="Tiffin H."/>
            <person name="Waite C."/>
            <person name="Davies K."/>
            <person name="Grierson E."/>
            <person name="Laing W."/>
            <person name="Kirk R."/>
            <person name="Chen X."/>
            <person name="Wood M."/>
            <person name="Montefiori M."/>
            <person name="Brummell D."/>
            <person name="Schwinn K."/>
            <person name="Catanach A."/>
            <person name="Fullerton C."/>
            <person name="Li D."/>
            <person name="Meiyalaghan S."/>
            <person name="Nieuwenhuizen N."/>
            <person name="Read N."/>
            <person name="Prakash R."/>
            <person name="Hunter D."/>
            <person name="Zhang H."/>
            <person name="Mckenzie M."/>
            <person name="Knabel M."/>
            <person name="Harris A."/>
            <person name="Allan A."/>
            <person name="Chen A."/>
            <person name="Janssen B."/>
            <person name="Plunkett B."/>
            <person name="Dwamena C."/>
            <person name="Voogd C."/>
            <person name="Leif D."/>
            <person name="Lafferty D."/>
            <person name="Souleyre E."/>
            <person name="Varkonyi-Gasic E."/>
            <person name="Gambi F."/>
            <person name="Hanley J."/>
            <person name="Yao J.-L."/>
            <person name="Cheung J."/>
            <person name="David K."/>
            <person name="Warren B."/>
            <person name="Marsh K."/>
            <person name="Snowden K."/>
            <person name="Lin-Wang K."/>
            <person name="Brian L."/>
            <person name="Martinez-Sanchez M."/>
            <person name="Wang M."/>
            <person name="Ileperuma N."/>
            <person name="Macnee N."/>
            <person name="Campin R."/>
            <person name="Mcatee P."/>
            <person name="Drummond R."/>
            <person name="Espley R."/>
            <person name="Ireland H."/>
            <person name="Wu R."/>
            <person name="Atkinson R."/>
            <person name="Karunairetnam S."/>
            <person name="Bulley S."/>
            <person name="Chunkath S."/>
            <person name="Hanley Z."/>
            <person name="Storey R."/>
            <person name="Thrimawithana A."/>
            <person name="Thomson S."/>
            <person name="David C."/>
            <person name="Testolin R."/>
        </authorList>
    </citation>
    <scope>NUCLEOTIDE SEQUENCE [LARGE SCALE GENOMIC DNA]</scope>
    <source>
        <strain evidence="10">cv. Red5</strain>
        <tissue evidence="9">Young leaf</tissue>
    </source>
</reference>
<dbReference type="OMA" id="REWICYR"/>
<dbReference type="Pfam" id="PF01490">
    <property type="entry name" value="Aa_trans"/>
    <property type="match status" value="1"/>
</dbReference>
<dbReference type="OrthoDB" id="40134at2759"/>
<dbReference type="AlphaFoldDB" id="A0A2R6PTN9"/>
<feature type="transmembrane region" description="Helical" evidence="7">
    <location>
        <begin position="170"/>
        <end position="190"/>
    </location>
</feature>
<keyword evidence="3 7" id="KW-0812">Transmembrane</keyword>
<keyword evidence="5 7" id="KW-1133">Transmembrane helix</keyword>
<evidence type="ECO:0000256" key="2">
    <source>
        <dbReference type="ARBA" id="ARBA00022448"/>
    </source>
</evidence>
<dbReference type="GO" id="GO:0016020">
    <property type="term" value="C:membrane"/>
    <property type="evidence" value="ECO:0007669"/>
    <property type="project" value="UniProtKB-SubCell"/>
</dbReference>
<evidence type="ECO:0000259" key="8">
    <source>
        <dbReference type="Pfam" id="PF01490"/>
    </source>
</evidence>
<evidence type="ECO:0000313" key="9">
    <source>
        <dbReference type="EMBL" id="PSR96428.1"/>
    </source>
</evidence>
<proteinExistence type="predicted"/>
<evidence type="ECO:0000256" key="5">
    <source>
        <dbReference type="ARBA" id="ARBA00022989"/>
    </source>
</evidence>
<sequence>MGCFSSNWRRRLCVHLQRNTLGDRGHPEVATTGKSDHVEGLYSGCFYHHHPLPLLWVFRIRCLYQTPGNLLTGFRFYKPYWLIDFANACIVIHLVGGYQIFSQPVFAAAERLIAKKLPNNGFVNNTYSIKLPMLLVLELNLLRLCFRTAYVASTTGIALLFPYFNQVLGVLGAHNFWPLAIYCPVEMYIVQRKIRAWSRMWVVLQSFKAVCLLVTIMAFVGSVEGLVSSNSKLN</sequence>
<keyword evidence="10" id="KW-1185">Reference proteome</keyword>
<dbReference type="Proteomes" id="UP000241394">
    <property type="component" value="Chromosome LG23"/>
</dbReference>
<keyword evidence="2" id="KW-0813">Transport</keyword>
<comment type="subcellular location">
    <subcellularLocation>
        <location evidence="1">Membrane</location>
    </subcellularLocation>
</comment>
<evidence type="ECO:0000313" key="10">
    <source>
        <dbReference type="Proteomes" id="UP000241394"/>
    </source>
</evidence>